<organism evidence="2 3">
    <name type="scientific">Paenibacillus silagei</name>
    <dbReference type="NCBI Taxonomy" id="1670801"/>
    <lineage>
        <taxon>Bacteria</taxon>
        <taxon>Bacillati</taxon>
        <taxon>Bacillota</taxon>
        <taxon>Bacilli</taxon>
        <taxon>Bacillales</taxon>
        <taxon>Paenibacillaceae</taxon>
        <taxon>Paenibacillus</taxon>
    </lineage>
</organism>
<dbReference type="RefSeq" id="WP_209877585.1">
    <property type="nucleotide sequence ID" value="NZ_JAGGLV010000020.1"/>
</dbReference>
<evidence type="ECO:0000256" key="1">
    <source>
        <dbReference type="SAM" id="SignalP"/>
    </source>
</evidence>
<keyword evidence="1" id="KW-0732">Signal</keyword>
<evidence type="ECO:0000313" key="2">
    <source>
        <dbReference type="EMBL" id="MBP2114828.1"/>
    </source>
</evidence>
<accession>A0ABS4NXP1</accession>
<feature type="chain" id="PRO_5045167389" evidence="1">
    <location>
        <begin position="23"/>
        <end position="226"/>
    </location>
</feature>
<gene>
    <name evidence="2" type="ORF">J2Z70_005012</name>
</gene>
<evidence type="ECO:0000313" key="3">
    <source>
        <dbReference type="Proteomes" id="UP000773462"/>
    </source>
</evidence>
<name>A0ABS4NXP1_9BACL</name>
<keyword evidence="3" id="KW-1185">Reference proteome</keyword>
<reference evidence="2 3" key="1">
    <citation type="submission" date="2021-03" db="EMBL/GenBank/DDBJ databases">
        <title>Genomic Encyclopedia of Type Strains, Phase IV (KMG-IV): sequencing the most valuable type-strain genomes for metagenomic binning, comparative biology and taxonomic classification.</title>
        <authorList>
            <person name="Goeker M."/>
        </authorList>
    </citation>
    <scope>NUCLEOTIDE SEQUENCE [LARGE SCALE GENOMIC DNA]</scope>
    <source>
        <strain evidence="2 3">DSM 101953</strain>
    </source>
</reference>
<proteinExistence type="predicted"/>
<dbReference type="EMBL" id="JAGGLV010000020">
    <property type="protein sequence ID" value="MBP2114828.1"/>
    <property type="molecule type" value="Genomic_DNA"/>
</dbReference>
<dbReference type="Proteomes" id="UP000773462">
    <property type="component" value="Unassembled WGS sequence"/>
</dbReference>
<feature type="signal peptide" evidence="1">
    <location>
        <begin position="1"/>
        <end position="22"/>
    </location>
</feature>
<comment type="caution">
    <text evidence="2">The sequence shown here is derived from an EMBL/GenBank/DDBJ whole genome shotgun (WGS) entry which is preliminary data.</text>
</comment>
<sequence length="226" mass="24375">MKKVLLIIVLLFTALPVQGVFAEAAGLLRGVKDSAGVTTMTDGNSGTLYDVAGTTRWFTLPTVSNLNKYYVSGSASSGYSIYFRDNEGKTIYALTNVSGLIEFPVVNNVKSVGVNSSGKIFEFDVYGAPVLTPTATPTPTPTSPVSGLLKDKQMLASTDILGTTYITTSNVTDGNPLTLFTLGYSGSSYDTLYYDFQRSINLTSYRLASSKDDIRVLFFHSDNTVR</sequence>
<protein>
    <submittedName>
        <fullName evidence="2">Uncharacterized protein</fullName>
    </submittedName>
</protein>